<dbReference type="Proteomes" id="UP000199455">
    <property type="component" value="Unassembled WGS sequence"/>
</dbReference>
<evidence type="ECO:0000313" key="1">
    <source>
        <dbReference type="EMBL" id="SDD71410.1"/>
    </source>
</evidence>
<organism evidence="1 2">
    <name type="scientific">Pedobacter soli</name>
    <dbReference type="NCBI Taxonomy" id="390242"/>
    <lineage>
        <taxon>Bacteria</taxon>
        <taxon>Pseudomonadati</taxon>
        <taxon>Bacteroidota</taxon>
        <taxon>Sphingobacteriia</taxon>
        <taxon>Sphingobacteriales</taxon>
        <taxon>Sphingobacteriaceae</taxon>
        <taxon>Pedobacter</taxon>
    </lineage>
</organism>
<dbReference type="AlphaFoldDB" id="A0A1G6WZL4"/>
<protein>
    <submittedName>
        <fullName evidence="1">Uncharacterized protein</fullName>
    </submittedName>
</protein>
<name>A0A1G6WZL4_9SPHI</name>
<dbReference type="EMBL" id="FMZH01000007">
    <property type="protein sequence ID" value="SDD71410.1"/>
    <property type="molecule type" value="Genomic_DNA"/>
</dbReference>
<keyword evidence="2" id="KW-1185">Reference proteome</keyword>
<reference evidence="2" key="1">
    <citation type="submission" date="2016-10" db="EMBL/GenBank/DDBJ databases">
        <authorList>
            <person name="Varghese N."/>
            <person name="Submissions S."/>
        </authorList>
    </citation>
    <scope>NUCLEOTIDE SEQUENCE [LARGE SCALE GENOMIC DNA]</scope>
    <source>
        <strain evidence="2">DSM 18609</strain>
    </source>
</reference>
<gene>
    <name evidence="1" type="ORF">SAMN04488024_107182</name>
</gene>
<evidence type="ECO:0000313" key="2">
    <source>
        <dbReference type="Proteomes" id="UP000199455"/>
    </source>
</evidence>
<proteinExistence type="predicted"/>
<sequence>MIMKDNILFPCHGQARGLAKAGYSAVNCREKSKKGQSDG</sequence>
<accession>A0A1G6WZL4</accession>